<evidence type="ECO:0000256" key="2">
    <source>
        <dbReference type="ARBA" id="ARBA00023316"/>
    </source>
</evidence>
<dbReference type="SMART" id="SM00646">
    <property type="entry name" value="Ami_3"/>
    <property type="match status" value="1"/>
</dbReference>
<comment type="caution">
    <text evidence="5">The sequence shown here is derived from an EMBL/GenBank/DDBJ whole genome shotgun (WGS) entry which is preliminary data.</text>
</comment>
<dbReference type="Gene3D" id="3.40.630.40">
    <property type="entry name" value="Zn-dependent exopeptidases"/>
    <property type="match status" value="1"/>
</dbReference>
<sequence length="464" mass="50082">MKNLFMKVSLFLVAIVLVISSIGLSPTSAAVPFKDILSTDKEIIYLYDRGMIKGTSATTFSPDASVTREQAAVMIGRAFNFNSTPRKTSFTDVKSSSYSSGYIQEAVNRGIITGYGDGTFKPLQTMTRGEMAFLLSRAFNLTKTGNVFFTDIKVDTASTSLYTAVNKIATFGISNGTGTGTYAPNEDLNRRQFAAFLARGLNPNYRVVFQNASIDTLYVTVDSLNVRTGPSTGYTAVGKLNTGAKFTVYGYNGVWAYGTSGTISGYVHSSYLSKAVVSAEKRYIAIDAGHGGTDPGAVANGLREKDVNLDVAKRVEAYLKTKGISVYMTRSTDKTIALDQRVPLAVKSGANAFVSIHANSATPAASGSETFYSAALDENAIHSKQLATFIQNRLYKAMSHNNRGVKEAPYLVLRTNPMPAALVELGFLTNSSDAYKLSTVYYKDRAASAIASGIDDYYKWKANN</sequence>
<keyword evidence="2" id="KW-0961">Cell wall biogenesis/degradation</keyword>
<gene>
    <name evidence="5" type="ORF">HNQ44_000842</name>
</gene>
<dbReference type="SMART" id="SM00287">
    <property type="entry name" value="SH3b"/>
    <property type="match status" value="1"/>
</dbReference>
<dbReference type="OrthoDB" id="9806267at2"/>
<dbReference type="RefSeq" id="WP_135501602.1">
    <property type="nucleotide sequence ID" value="NZ_JACHHE010000002.1"/>
</dbReference>
<dbReference type="Pfam" id="PF08239">
    <property type="entry name" value="SH3_3"/>
    <property type="match status" value="1"/>
</dbReference>
<dbReference type="Gene3D" id="2.30.30.40">
    <property type="entry name" value="SH3 Domains"/>
    <property type="match status" value="1"/>
</dbReference>
<dbReference type="Proteomes" id="UP000525923">
    <property type="component" value="Unassembled WGS sequence"/>
</dbReference>
<dbReference type="PROSITE" id="PS51781">
    <property type="entry name" value="SH3B"/>
    <property type="match status" value="1"/>
</dbReference>
<dbReference type="AlphaFoldDB" id="A0A7W8CRY9"/>
<evidence type="ECO:0000313" key="6">
    <source>
        <dbReference type="Proteomes" id="UP000525923"/>
    </source>
</evidence>
<dbReference type="CDD" id="cd02696">
    <property type="entry name" value="MurNAc-LAA"/>
    <property type="match status" value="1"/>
</dbReference>
<dbReference type="InterPro" id="IPR050695">
    <property type="entry name" value="N-acetylmuramoyl_amidase_3"/>
</dbReference>
<feature type="domain" description="SH3b" evidence="4">
    <location>
        <begin position="214"/>
        <end position="276"/>
    </location>
</feature>
<accession>A0A7W8CRY9</accession>
<proteinExistence type="predicted"/>
<evidence type="ECO:0000259" key="3">
    <source>
        <dbReference type="PROSITE" id="PS51272"/>
    </source>
</evidence>
<dbReference type="Pfam" id="PF00395">
    <property type="entry name" value="SLH"/>
    <property type="match status" value="3"/>
</dbReference>
<dbReference type="InterPro" id="IPR003646">
    <property type="entry name" value="SH3-like_bac-type"/>
</dbReference>
<dbReference type="GO" id="GO:0008745">
    <property type="term" value="F:N-acetylmuramoyl-L-alanine amidase activity"/>
    <property type="evidence" value="ECO:0007669"/>
    <property type="project" value="UniProtKB-EC"/>
</dbReference>
<feature type="domain" description="SLH" evidence="3">
    <location>
        <begin position="24"/>
        <end position="85"/>
    </location>
</feature>
<dbReference type="EMBL" id="JACHHE010000002">
    <property type="protein sequence ID" value="MBB5179418.1"/>
    <property type="molecule type" value="Genomic_DNA"/>
</dbReference>
<dbReference type="InterPro" id="IPR001119">
    <property type="entry name" value="SLH_dom"/>
</dbReference>
<evidence type="ECO:0000313" key="5">
    <source>
        <dbReference type="EMBL" id="MBB5179418.1"/>
    </source>
</evidence>
<evidence type="ECO:0000256" key="1">
    <source>
        <dbReference type="ARBA" id="ARBA00022801"/>
    </source>
</evidence>
<dbReference type="PANTHER" id="PTHR30404">
    <property type="entry name" value="N-ACETYLMURAMOYL-L-ALANINE AMIDASE"/>
    <property type="match status" value="1"/>
</dbReference>
<name>A0A7W8CRY9_9BACL</name>
<dbReference type="PANTHER" id="PTHR30404:SF0">
    <property type="entry name" value="N-ACETYLMURAMOYL-L-ALANINE AMIDASE AMIC"/>
    <property type="match status" value="1"/>
</dbReference>
<dbReference type="GO" id="GO:0030288">
    <property type="term" value="C:outer membrane-bounded periplasmic space"/>
    <property type="evidence" value="ECO:0007669"/>
    <property type="project" value="TreeGrafter"/>
</dbReference>
<keyword evidence="1 5" id="KW-0378">Hydrolase</keyword>
<dbReference type="Pfam" id="PF01520">
    <property type="entry name" value="Amidase_3"/>
    <property type="match status" value="1"/>
</dbReference>
<feature type="domain" description="SLH" evidence="3">
    <location>
        <begin position="150"/>
        <end position="211"/>
    </location>
</feature>
<dbReference type="EC" id="3.5.1.28" evidence="5"/>
<dbReference type="InterPro" id="IPR002508">
    <property type="entry name" value="MurNAc-LAA_cat"/>
</dbReference>
<dbReference type="PROSITE" id="PS51272">
    <property type="entry name" value="SLH"/>
    <property type="match status" value="3"/>
</dbReference>
<feature type="domain" description="SLH" evidence="3">
    <location>
        <begin position="86"/>
        <end position="149"/>
    </location>
</feature>
<reference evidence="5 6" key="1">
    <citation type="submission" date="2020-08" db="EMBL/GenBank/DDBJ databases">
        <title>Genomic Encyclopedia of Type Strains, Phase IV (KMG-IV): sequencing the most valuable type-strain genomes for metagenomic binning, comparative biology and taxonomic classification.</title>
        <authorList>
            <person name="Goeker M."/>
        </authorList>
    </citation>
    <scope>NUCLEOTIDE SEQUENCE [LARGE SCALE GENOMIC DNA]</scope>
    <source>
        <strain evidence="5 6">DSM 15895</strain>
    </source>
</reference>
<keyword evidence="6" id="KW-1185">Reference proteome</keyword>
<dbReference type="GO" id="GO:0071555">
    <property type="term" value="P:cell wall organization"/>
    <property type="evidence" value="ECO:0007669"/>
    <property type="project" value="UniProtKB-KW"/>
</dbReference>
<evidence type="ECO:0000259" key="4">
    <source>
        <dbReference type="PROSITE" id="PS51781"/>
    </source>
</evidence>
<protein>
    <submittedName>
        <fullName evidence="5">N-acetylmuramoyl-L-alanine amidase</fullName>
        <ecNumber evidence="5">3.5.1.28</ecNumber>
    </submittedName>
</protein>
<organism evidence="5 6">
    <name type="scientific">Planococcus koreensis</name>
    <dbReference type="NCBI Taxonomy" id="112331"/>
    <lineage>
        <taxon>Bacteria</taxon>
        <taxon>Bacillati</taxon>
        <taxon>Bacillota</taxon>
        <taxon>Bacilli</taxon>
        <taxon>Bacillales</taxon>
        <taxon>Caryophanaceae</taxon>
        <taxon>Planococcus</taxon>
    </lineage>
</organism>
<dbReference type="GO" id="GO:0009253">
    <property type="term" value="P:peptidoglycan catabolic process"/>
    <property type="evidence" value="ECO:0007669"/>
    <property type="project" value="InterPro"/>
</dbReference>
<dbReference type="SUPFAM" id="SSF53187">
    <property type="entry name" value="Zn-dependent exopeptidases"/>
    <property type="match status" value="1"/>
</dbReference>